<dbReference type="OrthoDB" id="5702951at2"/>
<dbReference type="Proteomes" id="UP000184518">
    <property type="component" value="Unassembled WGS sequence"/>
</dbReference>
<evidence type="ECO:0000313" key="2">
    <source>
        <dbReference type="Proteomes" id="UP000184518"/>
    </source>
</evidence>
<evidence type="ECO:0008006" key="3">
    <source>
        <dbReference type="Google" id="ProtNLM"/>
    </source>
</evidence>
<dbReference type="STRING" id="1416778.SAMN05443633_10761"/>
<dbReference type="EMBL" id="FQUT01000007">
    <property type="protein sequence ID" value="SHF82750.1"/>
    <property type="molecule type" value="Genomic_DNA"/>
</dbReference>
<dbReference type="InterPro" id="IPR021326">
    <property type="entry name" value="DUF2931"/>
</dbReference>
<keyword evidence="2" id="KW-1185">Reference proteome</keyword>
<proteinExistence type="predicted"/>
<organism evidence="1 2">
    <name type="scientific">Chryseobacterium arachidis</name>
    <dbReference type="NCBI Taxonomy" id="1416778"/>
    <lineage>
        <taxon>Bacteria</taxon>
        <taxon>Pseudomonadati</taxon>
        <taxon>Bacteroidota</taxon>
        <taxon>Flavobacteriia</taxon>
        <taxon>Flavobacteriales</taxon>
        <taxon>Weeksellaceae</taxon>
        <taxon>Chryseobacterium group</taxon>
        <taxon>Chryseobacterium</taxon>
    </lineage>
</organism>
<dbReference type="PROSITE" id="PS51257">
    <property type="entry name" value="PROKAR_LIPOPROTEIN"/>
    <property type="match status" value="1"/>
</dbReference>
<evidence type="ECO:0000313" key="1">
    <source>
        <dbReference type="EMBL" id="SHF82750.1"/>
    </source>
</evidence>
<accession>A0A1M5EU46</accession>
<name>A0A1M5EU46_9FLAO</name>
<reference evidence="2" key="1">
    <citation type="submission" date="2016-11" db="EMBL/GenBank/DDBJ databases">
        <authorList>
            <person name="Varghese N."/>
            <person name="Submissions S."/>
        </authorList>
    </citation>
    <scope>NUCLEOTIDE SEQUENCE [LARGE SCALE GENOMIC DNA]</scope>
    <source>
        <strain evidence="2">DSM 27619</strain>
    </source>
</reference>
<gene>
    <name evidence="1" type="ORF">SAMN05443633_10761</name>
</gene>
<dbReference type="AlphaFoldDB" id="A0A1M5EU46"/>
<sequence>MGISNLKLLVLSVLCSFSLISCQNKKMEEKYSWLGTVSAPQEYPMEVYSGAIIADDFTYGFDAIWGTQNTGWGNEGGTMNVQSKKMQIPHALEFTWYSLIEKKFYTGKWKLDQEKIEKLFKDGFLDSDTGKKETYRSFKIGLAPKGKLSLWINAPGVQKEIAFFQAHDTIITKDKAYENAQYMLEKDYADERLKSDFLWSSDVKNRISTSGYPDPSVYEKYRKKYFWKPIVELPEGYQVKKIFYMACNGEADTYKVSAKELAIPYYLSLVIVNPQGKQMGTNIFFTKDQEYYSNNILKGNNVLPADFDLMDINTVFNTIDPKQEADFIMTIDPEKKSTKIDLKQDNKTVALKDFISKIY</sequence>
<protein>
    <recommendedName>
        <fullName evidence="3">DUF2931 family protein</fullName>
    </recommendedName>
</protein>
<dbReference type="Pfam" id="PF11153">
    <property type="entry name" value="DUF2931"/>
    <property type="match status" value="1"/>
</dbReference>